<evidence type="ECO:0008006" key="7">
    <source>
        <dbReference type="Google" id="ProtNLM"/>
    </source>
</evidence>
<evidence type="ECO:0000259" key="3">
    <source>
        <dbReference type="Pfam" id="PF01408"/>
    </source>
</evidence>
<dbReference type="Gene3D" id="3.40.50.720">
    <property type="entry name" value="NAD(P)-binding Rossmann-like Domain"/>
    <property type="match status" value="1"/>
</dbReference>
<reference evidence="5" key="1">
    <citation type="submission" date="2025-08" db="UniProtKB">
        <authorList>
            <consortium name="Ensembl"/>
        </authorList>
    </citation>
    <scope>IDENTIFICATION</scope>
</reference>
<feature type="signal peptide" evidence="2">
    <location>
        <begin position="1"/>
        <end position="24"/>
    </location>
</feature>
<dbReference type="SUPFAM" id="SSF55347">
    <property type="entry name" value="Glyceraldehyde-3-phosphate dehydrogenase-like, C-terminal domain"/>
    <property type="match status" value="1"/>
</dbReference>
<sequence length="242" mass="26993">MIHNQVYLGLLYVLLRLLPPSTHIVRLINRRKLDAHQDVKQISAEEAVSREDIHAAFICTENDSHEDFVRMFLEAGKHVCVEYPMALSYQAAAQLWDLAQKKGVVLHEEHIELLTEDYKQLKKEVEGKTLLEGSLHFAGGALKPGFGFPAFSGIARLSWLVDLFGELSVRAATFEEDAEQGYSKMTAQLLTSDSKLDIIFFLTPTARGPIIQLAPLRFASCAASALPQRDHAHLLSLKLDTG</sequence>
<dbReference type="STRING" id="48701.ENSPMEP00000034194"/>
<organism evidence="5 6">
    <name type="scientific">Poecilia mexicana</name>
    <dbReference type="NCBI Taxonomy" id="48701"/>
    <lineage>
        <taxon>Eukaryota</taxon>
        <taxon>Metazoa</taxon>
        <taxon>Chordata</taxon>
        <taxon>Craniata</taxon>
        <taxon>Vertebrata</taxon>
        <taxon>Euteleostomi</taxon>
        <taxon>Actinopterygii</taxon>
        <taxon>Neopterygii</taxon>
        <taxon>Teleostei</taxon>
        <taxon>Neoteleostei</taxon>
        <taxon>Acanthomorphata</taxon>
        <taxon>Ovalentaria</taxon>
        <taxon>Atherinomorphae</taxon>
        <taxon>Cyprinodontiformes</taxon>
        <taxon>Poeciliidae</taxon>
        <taxon>Poeciliinae</taxon>
        <taxon>Poecilia</taxon>
    </lineage>
</organism>
<dbReference type="PANTHER" id="PTHR43377:SF1">
    <property type="entry name" value="BILIVERDIN REDUCTASE A"/>
    <property type="match status" value="1"/>
</dbReference>
<dbReference type="Gene3D" id="3.30.360.10">
    <property type="entry name" value="Dihydrodipicolinate Reductase, domain 2"/>
    <property type="match status" value="1"/>
</dbReference>
<name>A0A3B3Z3U9_9TELE</name>
<dbReference type="AlphaFoldDB" id="A0A3B3Z3U9"/>
<dbReference type="Pfam" id="PF09166">
    <property type="entry name" value="Biliv-reduc_cat"/>
    <property type="match status" value="1"/>
</dbReference>
<feature type="coiled-coil region" evidence="1">
    <location>
        <begin position="104"/>
        <end position="131"/>
    </location>
</feature>
<feature type="domain" description="Biliverdin reductase catalytic" evidence="4">
    <location>
        <begin position="118"/>
        <end position="195"/>
    </location>
</feature>
<dbReference type="InterPro" id="IPR036291">
    <property type="entry name" value="NAD(P)-bd_dom_sf"/>
</dbReference>
<dbReference type="GO" id="GO:0008270">
    <property type="term" value="F:zinc ion binding"/>
    <property type="evidence" value="ECO:0007669"/>
    <property type="project" value="InterPro"/>
</dbReference>
<dbReference type="InterPro" id="IPR015249">
    <property type="entry name" value="Biliverdin_Rdtase_cat"/>
</dbReference>
<protein>
    <recommendedName>
        <fullName evidence="7">Biliverdin reductase A</fullName>
    </recommendedName>
</protein>
<accession>A0A3B3Z3U9</accession>
<feature type="chain" id="PRO_5017312682" description="Biliverdin reductase A" evidence="2">
    <location>
        <begin position="25"/>
        <end position="242"/>
    </location>
</feature>
<dbReference type="InterPro" id="IPR051450">
    <property type="entry name" value="Gfo/Idh/MocA_Oxidoreductases"/>
</dbReference>
<proteinExistence type="predicted"/>
<evidence type="ECO:0000256" key="2">
    <source>
        <dbReference type="SAM" id="SignalP"/>
    </source>
</evidence>
<reference evidence="5" key="2">
    <citation type="submission" date="2025-09" db="UniProtKB">
        <authorList>
            <consortium name="Ensembl"/>
        </authorList>
    </citation>
    <scope>IDENTIFICATION</scope>
</reference>
<keyword evidence="6" id="KW-1185">Reference proteome</keyword>
<dbReference type="InterPro" id="IPR000683">
    <property type="entry name" value="Gfo/Idh/MocA-like_OxRdtase_N"/>
</dbReference>
<keyword evidence="1" id="KW-0175">Coiled coil</keyword>
<feature type="domain" description="Gfo/Idh/MocA-like oxidoreductase N-terminal" evidence="3">
    <location>
        <begin position="44"/>
        <end position="110"/>
    </location>
</feature>
<dbReference type="PANTHER" id="PTHR43377">
    <property type="entry name" value="BILIVERDIN REDUCTASE A"/>
    <property type="match status" value="1"/>
</dbReference>
<dbReference type="GO" id="GO:0000166">
    <property type="term" value="F:nucleotide binding"/>
    <property type="evidence" value="ECO:0007669"/>
    <property type="project" value="InterPro"/>
</dbReference>
<dbReference type="Pfam" id="PF01408">
    <property type="entry name" value="GFO_IDH_MocA"/>
    <property type="match status" value="1"/>
</dbReference>
<dbReference type="Ensembl" id="ENSPMET00000034913.1">
    <property type="protein sequence ID" value="ENSPMEP00000034194.1"/>
    <property type="gene ID" value="ENSPMEG00000023247.1"/>
</dbReference>
<dbReference type="GO" id="GO:0004074">
    <property type="term" value="F:biliverdin reductase [NAD(P)H] activity"/>
    <property type="evidence" value="ECO:0007669"/>
    <property type="project" value="InterPro"/>
</dbReference>
<dbReference type="Proteomes" id="UP000261480">
    <property type="component" value="Unplaced"/>
</dbReference>
<evidence type="ECO:0000259" key="4">
    <source>
        <dbReference type="Pfam" id="PF09166"/>
    </source>
</evidence>
<dbReference type="SUPFAM" id="SSF51735">
    <property type="entry name" value="NAD(P)-binding Rossmann-fold domains"/>
    <property type="match status" value="1"/>
</dbReference>
<keyword evidence="2" id="KW-0732">Signal</keyword>
<evidence type="ECO:0000313" key="5">
    <source>
        <dbReference type="Ensembl" id="ENSPMEP00000034194.1"/>
    </source>
</evidence>
<evidence type="ECO:0000256" key="1">
    <source>
        <dbReference type="SAM" id="Coils"/>
    </source>
</evidence>
<dbReference type="GO" id="GO:0042167">
    <property type="term" value="P:heme catabolic process"/>
    <property type="evidence" value="ECO:0007669"/>
    <property type="project" value="InterPro"/>
</dbReference>
<evidence type="ECO:0000313" key="6">
    <source>
        <dbReference type="Proteomes" id="UP000261480"/>
    </source>
</evidence>